<feature type="transmembrane region" description="Helical" evidence="7">
    <location>
        <begin position="37"/>
        <end position="56"/>
    </location>
</feature>
<gene>
    <name evidence="9" type="ORF">OM076_26025</name>
</gene>
<organism evidence="9 10">
    <name type="scientific">Solirubrobacter ginsenosidimutans</name>
    <dbReference type="NCBI Taxonomy" id="490573"/>
    <lineage>
        <taxon>Bacteria</taxon>
        <taxon>Bacillati</taxon>
        <taxon>Actinomycetota</taxon>
        <taxon>Thermoleophilia</taxon>
        <taxon>Solirubrobacterales</taxon>
        <taxon>Solirubrobacteraceae</taxon>
        <taxon>Solirubrobacter</taxon>
    </lineage>
</organism>
<dbReference type="PROSITE" id="PS50928">
    <property type="entry name" value="ABC_TM1"/>
    <property type="match status" value="1"/>
</dbReference>
<comment type="similarity">
    <text evidence="7">Belongs to the binding-protein-dependent transport system permease family.</text>
</comment>
<dbReference type="PANTHER" id="PTHR43227">
    <property type="entry name" value="BLL4140 PROTEIN"/>
    <property type="match status" value="1"/>
</dbReference>
<feature type="transmembrane region" description="Helical" evidence="7">
    <location>
        <begin position="101"/>
        <end position="123"/>
    </location>
</feature>
<accession>A0A9X3S1S2</accession>
<feature type="transmembrane region" description="Helical" evidence="7">
    <location>
        <begin position="130"/>
        <end position="155"/>
    </location>
</feature>
<evidence type="ECO:0000256" key="3">
    <source>
        <dbReference type="ARBA" id="ARBA00022475"/>
    </source>
</evidence>
<evidence type="ECO:0000256" key="4">
    <source>
        <dbReference type="ARBA" id="ARBA00022692"/>
    </source>
</evidence>
<dbReference type="InterPro" id="IPR035906">
    <property type="entry name" value="MetI-like_sf"/>
</dbReference>
<dbReference type="SUPFAM" id="SSF160964">
    <property type="entry name" value="MalF N-terminal region-like"/>
    <property type="match status" value="1"/>
</dbReference>
<evidence type="ECO:0000256" key="1">
    <source>
        <dbReference type="ARBA" id="ARBA00004651"/>
    </source>
</evidence>
<dbReference type="GO" id="GO:0055085">
    <property type="term" value="P:transmembrane transport"/>
    <property type="evidence" value="ECO:0007669"/>
    <property type="project" value="InterPro"/>
</dbReference>
<dbReference type="EMBL" id="JAPDOD010000027">
    <property type="protein sequence ID" value="MDA0163755.1"/>
    <property type="molecule type" value="Genomic_DNA"/>
</dbReference>
<sequence>MSTAPAAVGTGRAAARAPRPPAAALARRAVARLTMPVLLLLPALVIIVGLVGYPLVRTVYLSFTDTGLGELIYGGSTWVGLDNFKEVFSDEHLRASLVNTVVFGTLCVAGTMVFGFAVALLLNQRLHGNVFFSIAVLLPWAVPAIAASAIFKWLFDSRYGFVNWALVQVGFDRFQDYAWFAGRFSAYVAIFITVVWQSFPFIALSLLAGLQTIPKELLHAAAVDGAGPMARFRLVTLPLLRPIVAVLVVFSTIWDFKIFDQIYVMAAGVPDRAADTAAVAAYREGFALSHYGLGSAVAVVLFLILLAFSLLYVRLIGREGTV</sequence>
<dbReference type="RefSeq" id="WP_270043003.1">
    <property type="nucleotide sequence ID" value="NZ_JAPDOD010000027.1"/>
</dbReference>
<dbReference type="AlphaFoldDB" id="A0A9X3S1S2"/>
<feature type="transmembrane region" description="Helical" evidence="7">
    <location>
        <begin position="291"/>
        <end position="313"/>
    </location>
</feature>
<proteinExistence type="inferred from homology"/>
<dbReference type="CDD" id="cd06261">
    <property type="entry name" value="TM_PBP2"/>
    <property type="match status" value="1"/>
</dbReference>
<protein>
    <submittedName>
        <fullName evidence="9">Sugar ABC transporter permease</fullName>
    </submittedName>
</protein>
<keyword evidence="3" id="KW-1003">Cell membrane</keyword>
<keyword evidence="5 7" id="KW-1133">Transmembrane helix</keyword>
<feature type="transmembrane region" description="Helical" evidence="7">
    <location>
        <begin position="234"/>
        <end position="254"/>
    </location>
</feature>
<evidence type="ECO:0000256" key="6">
    <source>
        <dbReference type="ARBA" id="ARBA00023136"/>
    </source>
</evidence>
<keyword evidence="10" id="KW-1185">Reference proteome</keyword>
<comment type="caution">
    <text evidence="9">The sequence shown here is derived from an EMBL/GenBank/DDBJ whole genome shotgun (WGS) entry which is preliminary data.</text>
</comment>
<dbReference type="SUPFAM" id="SSF161098">
    <property type="entry name" value="MetI-like"/>
    <property type="match status" value="1"/>
</dbReference>
<dbReference type="PANTHER" id="PTHR43227:SF8">
    <property type="entry name" value="DIACETYLCHITOBIOSE UPTAKE SYSTEM PERMEASE PROTEIN DASB"/>
    <property type="match status" value="1"/>
</dbReference>
<evidence type="ECO:0000256" key="2">
    <source>
        <dbReference type="ARBA" id="ARBA00022448"/>
    </source>
</evidence>
<evidence type="ECO:0000259" key="8">
    <source>
        <dbReference type="PROSITE" id="PS50928"/>
    </source>
</evidence>
<keyword evidence="6 7" id="KW-0472">Membrane</keyword>
<dbReference type="GO" id="GO:0005886">
    <property type="term" value="C:plasma membrane"/>
    <property type="evidence" value="ECO:0007669"/>
    <property type="project" value="UniProtKB-SubCell"/>
</dbReference>
<comment type="subcellular location">
    <subcellularLocation>
        <location evidence="1 7">Cell membrane</location>
        <topology evidence="1 7">Multi-pass membrane protein</topology>
    </subcellularLocation>
</comment>
<evidence type="ECO:0000256" key="7">
    <source>
        <dbReference type="RuleBase" id="RU363032"/>
    </source>
</evidence>
<evidence type="ECO:0000313" key="9">
    <source>
        <dbReference type="EMBL" id="MDA0163755.1"/>
    </source>
</evidence>
<dbReference type="Gene3D" id="1.10.3720.10">
    <property type="entry name" value="MetI-like"/>
    <property type="match status" value="1"/>
</dbReference>
<dbReference type="InterPro" id="IPR050809">
    <property type="entry name" value="UgpAE/MalFG_permease"/>
</dbReference>
<keyword evidence="4 7" id="KW-0812">Transmembrane</keyword>
<feature type="domain" description="ABC transmembrane type-1" evidence="8">
    <location>
        <begin position="97"/>
        <end position="312"/>
    </location>
</feature>
<reference evidence="9" key="1">
    <citation type="submission" date="2022-10" db="EMBL/GenBank/DDBJ databases">
        <title>The WGS of Solirubrobacter ginsenosidimutans DSM 21036.</title>
        <authorList>
            <person name="Jiang Z."/>
        </authorList>
    </citation>
    <scope>NUCLEOTIDE SEQUENCE</scope>
    <source>
        <strain evidence="9">DSM 21036</strain>
    </source>
</reference>
<feature type="transmembrane region" description="Helical" evidence="7">
    <location>
        <begin position="184"/>
        <end position="213"/>
    </location>
</feature>
<name>A0A9X3S1S2_9ACTN</name>
<dbReference type="InterPro" id="IPR000515">
    <property type="entry name" value="MetI-like"/>
</dbReference>
<keyword evidence="2 7" id="KW-0813">Transport</keyword>
<evidence type="ECO:0000256" key="5">
    <source>
        <dbReference type="ARBA" id="ARBA00022989"/>
    </source>
</evidence>
<dbReference type="Proteomes" id="UP001149140">
    <property type="component" value="Unassembled WGS sequence"/>
</dbReference>
<evidence type="ECO:0000313" key="10">
    <source>
        <dbReference type="Proteomes" id="UP001149140"/>
    </source>
</evidence>
<dbReference type="Pfam" id="PF00528">
    <property type="entry name" value="BPD_transp_1"/>
    <property type="match status" value="1"/>
</dbReference>